<keyword evidence="5" id="KW-1185">Reference proteome</keyword>
<accession>A0A7I7NPT0</accession>
<dbReference type="Pfam" id="PF00823">
    <property type="entry name" value="PPE"/>
    <property type="match status" value="1"/>
</dbReference>
<evidence type="ECO:0000259" key="3">
    <source>
        <dbReference type="Pfam" id="PF12484"/>
    </source>
</evidence>
<sequence>MWDFGALPPEINSGRMYAGPGSGPLLAAAAAWDGLAAELALAAAGYSSVISELTSAQWVGPASAAMVAAVAPYAAWLGTTAQRAEQAGTQARAAAAAYELAFAMTVPPPVIAANRALLMTLITTNFFGQNTPAIAATEAQYAEMWAQDAAAMYAYASSSATASVLTPFMPAPETTNPAAVVLQAAAVGQAVAAPAESAASTASMTPQLVAATAVAEVLRQLSSPASMPWYWEIAQWIEAHLPDLTVANRVTIVRILGQSYFFAGISQYVASIVQQMIPGTPGGAGDAGSSVLDWWGPSLASGFGAGHGTAAGAGGAVVRGVPTAVSQYWAYQGHPSAALGKGGSIGSLRVPEDWAFRVRMANPTAMGGPVANNVTEILKGPTENALLRGIQMSGAGQATGGGYGHKYGFRLAVMQRPPFAG</sequence>
<evidence type="ECO:0000313" key="5">
    <source>
        <dbReference type="Proteomes" id="UP000466396"/>
    </source>
</evidence>
<dbReference type="PANTHER" id="PTHR46766:SF1">
    <property type="entry name" value="GLUTAMINE-RICH PROTEIN 2"/>
    <property type="match status" value="1"/>
</dbReference>
<dbReference type="FunFam" id="1.20.1260.20:FF:000001">
    <property type="entry name" value="PPE family protein PPE41"/>
    <property type="match status" value="1"/>
</dbReference>
<evidence type="ECO:0000256" key="1">
    <source>
        <dbReference type="ARBA" id="ARBA00010652"/>
    </source>
</evidence>
<gene>
    <name evidence="4" type="primary">PPE45</name>
    <name evidence="4" type="ORF">MLAC_28210</name>
</gene>
<dbReference type="OrthoDB" id="4764793at2"/>
<protein>
    <submittedName>
        <fullName evidence="4">Putative PPE family protein PPE45</fullName>
    </submittedName>
</protein>
<dbReference type="SUPFAM" id="SSF140459">
    <property type="entry name" value="PE/PPE dimer-like"/>
    <property type="match status" value="1"/>
</dbReference>
<feature type="domain" description="PPE family C-terminal" evidence="3">
    <location>
        <begin position="336"/>
        <end position="417"/>
    </location>
</feature>
<dbReference type="Gene3D" id="1.20.1260.20">
    <property type="entry name" value="PPE superfamily"/>
    <property type="match status" value="1"/>
</dbReference>
<dbReference type="KEGG" id="mlj:MLAC_28210"/>
<dbReference type="GO" id="GO:0052572">
    <property type="term" value="P:response to host immune response"/>
    <property type="evidence" value="ECO:0007669"/>
    <property type="project" value="TreeGrafter"/>
</dbReference>
<dbReference type="PANTHER" id="PTHR46766">
    <property type="entry name" value="GLUTAMINE-RICH PROTEIN 2"/>
    <property type="match status" value="1"/>
</dbReference>
<organism evidence="4 5">
    <name type="scientific">Mycobacterium lacus</name>
    <dbReference type="NCBI Taxonomy" id="169765"/>
    <lineage>
        <taxon>Bacteria</taxon>
        <taxon>Bacillati</taxon>
        <taxon>Actinomycetota</taxon>
        <taxon>Actinomycetes</taxon>
        <taxon>Mycobacteriales</taxon>
        <taxon>Mycobacteriaceae</taxon>
        <taxon>Mycobacterium</taxon>
    </lineage>
</organism>
<dbReference type="InterPro" id="IPR000030">
    <property type="entry name" value="PPE_dom"/>
</dbReference>
<dbReference type="InterPro" id="IPR038332">
    <property type="entry name" value="PPE_sf"/>
</dbReference>
<dbReference type="EMBL" id="AP022581">
    <property type="protein sequence ID" value="BBX97527.1"/>
    <property type="molecule type" value="Genomic_DNA"/>
</dbReference>
<dbReference type="Pfam" id="PF12484">
    <property type="entry name" value="PPE-SVP"/>
    <property type="match status" value="1"/>
</dbReference>
<dbReference type="AlphaFoldDB" id="A0A7I7NPT0"/>
<comment type="similarity">
    <text evidence="1">Belongs to the mycobacterial PPE family.</text>
</comment>
<evidence type="ECO:0000313" key="4">
    <source>
        <dbReference type="EMBL" id="BBX97527.1"/>
    </source>
</evidence>
<reference evidence="4 5" key="1">
    <citation type="journal article" date="2019" name="Emerg. Microbes Infect.">
        <title>Comprehensive subspecies identification of 175 nontuberculous mycobacteria species based on 7547 genomic profiles.</title>
        <authorList>
            <person name="Matsumoto Y."/>
            <person name="Kinjo T."/>
            <person name="Motooka D."/>
            <person name="Nabeya D."/>
            <person name="Jung N."/>
            <person name="Uechi K."/>
            <person name="Horii T."/>
            <person name="Iida T."/>
            <person name="Fujita J."/>
            <person name="Nakamura S."/>
        </authorList>
    </citation>
    <scope>NUCLEOTIDE SEQUENCE [LARGE SCALE GENOMIC DNA]</scope>
    <source>
        <strain evidence="4 5">JCM 15657</strain>
    </source>
</reference>
<dbReference type="InterPro" id="IPR022171">
    <property type="entry name" value="PPE_C"/>
</dbReference>
<evidence type="ECO:0000259" key="2">
    <source>
        <dbReference type="Pfam" id="PF00823"/>
    </source>
</evidence>
<name>A0A7I7NPT0_9MYCO</name>
<dbReference type="Proteomes" id="UP000466396">
    <property type="component" value="Chromosome"/>
</dbReference>
<proteinExistence type="inferred from homology"/>
<feature type="domain" description="PPE" evidence="2">
    <location>
        <begin position="3"/>
        <end position="165"/>
    </location>
</feature>